<dbReference type="Proteomes" id="UP000243750">
    <property type="component" value="Unassembled WGS sequence"/>
</dbReference>
<accession>A0AA91U3G1</accession>
<proteinExistence type="predicted"/>
<evidence type="ECO:0000256" key="1">
    <source>
        <dbReference type="SAM" id="SignalP"/>
    </source>
</evidence>
<protein>
    <submittedName>
        <fullName evidence="2">RND transporter</fullName>
    </submittedName>
</protein>
<evidence type="ECO:0000313" key="2">
    <source>
        <dbReference type="EMBL" id="PCD00074.1"/>
    </source>
</evidence>
<dbReference type="SUPFAM" id="SSF56954">
    <property type="entry name" value="Outer membrane efflux proteins (OEP)"/>
    <property type="match status" value="1"/>
</dbReference>
<sequence>MNKTNTALARLGSTGVLLLTLAGCAGLAPQSSLEQVQQQSAELTGQDSLHWATEQDQPPVVRERIAELLAEPLALESAVEIALMNNPGLQARLFDLGIADAQRVQA</sequence>
<feature type="non-terminal residue" evidence="2">
    <location>
        <position position="106"/>
    </location>
</feature>
<dbReference type="EMBL" id="NWMT01000071">
    <property type="protein sequence ID" value="PCD00074.1"/>
    <property type="molecule type" value="Genomic_DNA"/>
</dbReference>
<feature type="chain" id="PRO_5041737037" evidence="1">
    <location>
        <begin position="28"/>
        <end position="106"/>
    </location>
</feature>
<organism evidence="2 3">
    <name type="scientific">Halopseudomonas pelagia</name>
    <dbReference type="NCBI Taxonomy" id="553151"/>
    <lineage>
        <taxon>Bacteria</taxon>
        <taxon>Pseudomonadati</taxon>
        <taxon>Pseudomonadota</taxon>
        <taxon>Gammaproteobacteria</taxon>
        <taxon>Pseudomonadales</taxon>
        <taxon>Pseudomonadaceae</taxon>
        <taxon>Halopseudomonas</taxon>
    </lineage>
</organism>
<dbReference type="AlphaFoldDB" id="A0AA91U3G1"/>
<dbReference type="PROSITE" id="PS51257">
    <property type="entry name" value="PROKAR_LIPOPROTEIN"/>
    <property type="match status" value="1"/>
</dbReference>
<evidence type="ECO:0000313" key="3">
    <source>
        <dbReference type="Proteomes" id="UP000243750"/>
    </source>
</evidence>
<comment type="caution">
    <text evidence="2">The sequence shown here is derived from an EMBL/GenBank/DDBJ whole genome shotgun (WGS) entry which is preliminary data.</text>
</comment>
<reference evidence="2 3" key="1">
    <citation type="submission" date="2017-09" db="EMBL/GenBank/DDBJ databases">
        <title>Bacterial and phytoplankton interrelationship in Kongsfjorden, an Arctic fjord.</title>
        <authorList>
            <person name="Sinha R."/>
            <person name="Krishnan K."/>
        </authorList>
    </citation>
    <scope>NUCLEOTIDE SEQUENCE [LARGE SCALE GENOMIC DNA]</scope>
    <source>
        <strain evidence="2 3">58</strain>
    </source>
</reference>
<keyword evidence="1" id="KW-0732">Signal</keyword>
<feature type="signal peptide" evidence="1">
    <location>
        <begin position="1"/>
        <end position="27"/>
    </location>
</feature>
<name>A0AA91U3G1_9GAMM</name>
<gene>
    <name evidence="2" type="ORF">CO192_07195</name>
</gene>